<evidence type="ECO:0000256" key="7">
    <source>
        <dbReference type="ARBA" id="ARBA00022705"/>
    </source>
</evidence>
<dbReference type="InterPro" id="IPR004365">
    <property type="entry name" value="NA-bd_OB_tRNA"/>
</dbReference>
<dbReference type="PANTHER" id="PTHR32294">
    <property type="entry name" value="DNA POLYMERASE III SUBUNIT ALPHA"/>
    <property type="match status" value="1"/>
</dbReference>
<dbReference type="Gene3D" id="1.10.150.870">
    <property type="match status" value="1"/>
</dbReference>
<reference evidence="13 14" key="1">
    <citation type="submission" date="2012-01" db="EMBL/GenBank/DDBJ databases">
        <title>The Genome Sequence of Facklamia languida CCUG 37842.</title>
        <authorList>
            <consortium name="The Broad Institute Genome Sequencing Platform"/>
            <person name="Earl A."/>
            <person name="Ward D."/>
            <person name="Feldgarden M."/>
            <person name="Gevers D."/>
            <person name="Huys G."/>
            <person name="Young S.K."/>
            <person name="Zeng Q."/>
            <person name="Gargeya S."/>
            <person name="Fitzgerald M."/>
            <person name="Haas B."/>
            <person name="Abouelleil A."/>
            <person name="Alvarado L."/>
            <person name="Arachchi H.M."/>
            <person name="Berlin A."/>
            <person name="Chapman S.B."/>
            <person name="Gearin G."/>
            <person name="Goldberg J."/>
            <person name="Griggs A."/>
            <person name="Gujja S."/>
            <person name="Hansen M."/>
            <person name="Heiman D."/>
            <person name="Howarth C."/>
            <person name="Larimer J."/>
            <person name="Lui A."/>
            <person name="MacDonald P.J.P."/>
            <person name="McCowen C."/>
            <person name="Montmayeur A."/>
            <person name="Murphy C."/>
            <person name="Neiman D."/>
            <person name="Pearson M."/>
            <person name="Priest M."/>
            <person name="Roberts A."/>
            <person name="Saif S."/>
            <person name="Shea T."/>
            <person name="Sisk P."/>
            <person name="Stolte C."/>
            <person name="Sykes S."/>
            <person name="Wortman J."/>
            <person name="Nusbaum C."/>
            <person name="Birren B."/>
        </authorList>
    </citation>
    <scope>NUCLEOTIDE SEQUENCE [LARGE SCALE GENOMIC DNA]</scope>
    <source>
        <strain evidence="13 14">CCUG 37842</strain>
    </source>
</reference>
<organism evidence="13 14">
    <name type="scientific">Facklamia languida CCUG 37842</name>
    <dbReference type="NCBI Taxonomy" id="883113"/>
    <lineage>
        <taxon>Bacteria</taxon>
        <taxon>Bacillati</taxon>
        <taxon>Bacillota</taxon>
        <taxon>Bacilli</taxon>
        <taxon>Lactobacillales</taxon>
        <taxon>Aerococcaceae</taxon>
        <taxon>Facklamia</taxon>
    </lineage>
</organism>
<evidence type="ECO:0000256" key="2">
    <source>
        <dbReference type="ARBA" id="ARBA00009496"/>
    </source>
</evidence>
<evidence type="ECO:0000256" key="3">
    <source>
        <dbReference type="ARBA" id="ARBA00012417"/>
    </source>
</evidence>
<dbReference type="Pfam" id="PF17657">
    <property type="entry name" value="DNA_pol3_finger"/>
    <property type="match status" value="1"/>
</dbReference>
<comment type="subcellular location">
    <subcellularLocation>
        <location evidence="1">Cytoplasm</location>
    </subcellularLocation>
</comment>
<dbReference type="Pfam" id="PF14579">
    <property type="entry name" value="HHH_6"/>
    <property type="match status" value="1"/>
</dbReference>
<dbReference type="InterPro" id="IPR004013">
    <property type="entry name" value="PHP_dom"/>
</dbReference>
<dbReference type="Pfam" id="PF02811">
    <property type="entry name" value="PHP"/>
    <property type="match status" value="1"/>
</dbReference>
<evidence type="ECO:0000256" key="11">
    <source>
        <dbReference type="ARBA" id="ARBA00049244"/>
    </source>
</evidence>
<feature type="domain" description="Polymerase/histidinol phosphatase N-terminal" evidence="12">
    <location>
        <begin position="1"/>
        <end position="67"/>
    </location>
</feature>
<evidence type="ECO:0000313" key="14">
    <source>
        <dbReference type="Proteomes" id="UP000006190"/>
    </source>
</evidence>
<evidence type="ECO:0000256" key="8">
    <source>
        <dbReference type="ARBA" id="ARBA00022932"/>
    </source>
</evidence>
<protein>
    <recommendedName>
        <fullName evidence="4">DNA polymerase III subunit alpha</fullName>
        <ecNumber evidence="3">2.7.7.7</ecNumber>
    </recommendedName>
</protein>
<dbReference type="SMART" id="SM00481">
    <property type="entry name" value="POLIIIAc"/>
    <property type="match status" value="1"/>
</dbReference>
<dbReference type="Gene3D" id="1.10.10.1600">
    <property type="entry name" value="Bacterial DNA polymerase III alpha subunit, thumb domain"/>
    <property type="match status" value="1"/>
</dbReference>
<dbReference type="STRING" id="883113.HMPREF9708_00018"/>
<keyword evidence="8" id="KW-0239">DNA-directed DNA polymerase</keyword>
<dbReference type="EC" id="2.7.7.7" evidence="3"/>
<proteinExistence type="inferred from homology"/>
<accession>H3NGM9</accession>
<dbReference type="OrthoDB" id="9803237at2"/>
<dbReference type="GO" id="GO:0005737">
    <property type="term" value="C:cytoplasm"/>
    <property type="evidence" value="ECO:0007669"/>
    <property type="project" value="UniProtKB-SubCell"/>
</dbReference>
<dbReference type="InterPro" id="IPR004805">
    <property type="entry name" value="DnaE2/DnaE/PolC"/>
</dbReference>
<dbReference type="EMBL" id="AGEG01000001">
    <property type="protein sequence ID" value="EHR38308.1"/>
    <property type="molecule type" value="Genomic_DNA"/>
</dbReference>
<evidence type="ECO:0000256" key="5">
    <source>
        <dbReference type="ARBA" id="ARBA00022679"/>
    </source>
</evidence>
<dbReference type="InterPro" id="IPR003141">
    <property type="entry name" value="Pol/His_phosphatase_N"/>
</dbReference>
<comment type="caution">
    <text evidence="13">The sequence shown here is derived from an EMBL/GenBank/DDBJ whole genome shotgun (WGS) entry which is preliminary data.</text>
</comment>
<dbReference type="RefSeq" id="WP_006307854.1">
    <property type="nucleotide sequence ID" value="NZ_JH601133.1"/>
</dbReference>
<dbReference type="InterPro" id="IPR011708">
    <property type="entry name" value="DNA_pol3_alpha_NTPase_dom"/>
</dbReference>
<dbReference type="PANTHER" id="PTHR32294:SF0">
    <property type="entry name" value="DNA POLYMERASE III SUBUNIT ALPHA"/>
    <property type="match status" value="1"/>
</dbReference>
<comment type="subunit">
    <text evidence="10">DNA polymerase III contains a core (composed of alpha, epsilon and theta chains) that associates with a tau subunit. This core dimerizes to form the POLIII' complex. PolIII' associates with the gamma complex (composed of gamma, delta, delta', psi and chi chains) and with the beta chain to form the complete DNA polymerase III complex.</text>
</comment>
<dbReference type="CDD" id="cd04485">
    <property type="entry name" value="DnaE_OBF"/>
    <property type="match status" value="1"/>
</dbReference>
<keyword evidence="14" id="KW-1185">Reference proteome</keyword>
<dbReference type="Pfam" id="PF07733">
    <property type="entry name" value="DNA_pol3_alpha"/>
    <property type="match status" value="1"/>
</dbReference>
<keyword evidence="6" id="KW-0548">Nucleotidyltransferase</keyword>
<name>H3NGM9_9LACT</name>
<evidence type="ECO:0000313" key="13">
    <source>
        <dbReference type="EMBL" id="EHR38308.1"/>
    </source>
</evidence>
<sequence>MLFNTQSAYSFLQSTLDPKRYVAKGKALGYTSLGLADQGVLHASLTFYQACRQAGIKPLIGMMTPLPGKVQVDQVYPYLLYALDDQGYLALIQVSKAVNASQASDLAWQIIQTYRDHLVLISPGRQGEIEQALLHDDQDKAVAILNQLKAAGLTDHFYLGMSIYPFNKLEAQGLIDFAQAMDLRLVANQAIEALEAEDGPALKVLQALHANETLDGSVFDYRTSHYLYGYQEWRAMYTKQGLGYVLENTEALVDQMDVTIPLNQSLLPHFEPPAGQKAADYLRQLCLQGLDRIKQGDNPSYQDRLDHELSTIEAMGFVDYFLIVWEMLAYCHRQGIRTGPGRGSAAGSLVAYLLQITRVDPIQYDLLFERFLNPERYNMPDIDIDIPDNKRDQVLHYLENRYGHDQVAQLITFGSFGAKQALRDSLRVLGYDRQTQSVWSKAIPQELAISLDQAYANSSDLRALVAASSDQAAVFDLAKRLEGLPRHTSTHASGVVIGDQPLSTWIPILDRPGQLQITQYAMEEVEAVGLLKMDFLGLRNLQLLDEVLHLIQVNQQQDLDPQAFDQADPKTLSLFQQGETLGVFQFESQGIRQVLRQVHPDSFEEIVAVNALYRPGPMQQIRHFIARKHGKEGVDTLHPRLAEILQPTYGIIVYQEQVMQICQVMANFSLGQADLLRRAMGKKQVAIMDKAKDQFIQGALANGFSQEMADKVYHYIYQFANYGFNKAHAVVYSTLAYQLAYLKAHYPLEFSTALVNQGRSQQQSQGDYLRLAQDQVGPFLRVDINRSLLEFAIEGGQIRIGLMAVKGMRQDFAKAVLNERNLAGPFIDFQDLLRRLPDKYLKEDLIQALIDAGALDGFTYNRATLTANLTNLLQYRKISGNQIALLAEIEPKIAAQKDWPLAEKIKREIKALGPGLATHPLDSYQGLIRSSQSGLMTSQDFFQQGLNRRAVLLLLVEEVRVIETKRGDLMAFVTGSDSQGQVKLVVFPEAFTRYQSFLKEGQVIQVTGRVDKDRQQAKQLIVQTIQPPPALTAASETTDQPTYQKVFIRLDPARSQPPLDQLKEIALAYSGPLAIILVDSNQNTWQLDAPYQISSAYRAQQALYQLFGKDNVIFR</sequence>
<dbReference type="Gene3D" id="3.20.20.140">
    <property type="entry name" value="Metal-dependent hydrolases"/>
    <property type="match status" value="1"/>
</dbReference>
<comment type="catalytic activity">
    <reaction evidence="11">
        <text>DNA(n) + a 2'-deoxyribonucleoside 5'-triphosphate = DNA(n+1) + diphosphate</text>
        <dbReference type="Rhea" id="RHEA:22508"/>
        <dbReference type="Rhea" id="RHEA-COMP:17339"/>
        <dbReference type="Rhea" id="RHEA-COMP:17340"/>
        <dbReference type="ChEBI" id="CHEBI:33019"/>
        <dbReference type="ChEBI" id="CHEBI:61560"/>
        <dbReference type="ChEBI" id="CHEBI:173112"/>
        <dbReference type="EC" id="2.7.7.7"/>
    </reaction>
</comment>
<dbReference type="InterPro" id="IPR041931">
    <property type="entry name" value="DNA_pol3_alpha_thumb_dom"/>
</dbReference>
<comment type="function">
    <text evidence="9">DNA polymerase III is a complex, multichain enzyme responsible for most of the replicative synthesis in bacteria. This DNA polymerase also exhibits 3' to 5' exonuclease activity. The alpha chain is the DNA polymerase.</text>
</comment>
<evidence type="ECO:0000256" key="4">
    <source>
        <dbReference type="ARBA" id="ARBA00019114"/>
    </source>
</evidence>
<comment type="similarity">
    <text evidence="2">Belongs to the DNA polymerase type-C family. DnaE subfamily.</text>
</comment>
<dbReference type="Pfam" id="PF01336">
    <property type="entry name" value="tRNA_anti-codon"/>
    <property type="match status" value="1"/>
</dbReference>
<evidence type="ECO:0000256" key="1">
    <source>
        <dbReference type="ARBA" id="ARBA00004496"/>
    </source>
</evidence>
<dbReference type="GO" id="GO:0008408">
    <property type="term" value="F:3'-5' exonuclease activity"/>
    <property type="evidence" value="ECO:0007669"/>
    <property type="project" value="InterPro"/>
</dbReference>
<dbReference type="AlphaFoldDB" id="H3NGM9"/>
<evidence type="ECO:0000256" key="9">
    <source>
        <dbReference type="ARBA" id="ARBA00025611"/>
    </source>
</evidence>
<dbReference type="NCBIfam" id="TIGR00594">
    <property type="entry name" value="polc"/>
    <property type="match status" value="1"/>
</dbReference>
<dbReference type="HOGENOM" id="CLU_001600_0_1_9"/>
<evidence type="ECO:0000259" key="12">
    <source>
        <dbReference type="SMART" id="SM00481"/>
    </source>
</evidence>
<evidence type="ECO:0000256" key="10">
    <source>
        <dbReference type="ARBA" id="ARBA00026073"/>
    </source>
</evidence>
<dbReference type="InterPro" id="IPR040982">
    <property type="entry name" value="DNA_pol3_finger"/>
</dbReference>
<gene>
    <name evidence="13" type="ORF">HMPREF9708_00018</name>
</gene>
<dbReference type="eggNOG" id="COG0587">
    <property type="taxonomic scope" value="Bacteria"/>
</dbReference>
<dbReference type="PATRIC" id="fig|883113.3.peg.18"/>
<dbReference type="GO" id="GO:0003887">
    <property type="term" value="F:DNA-directed DNA polymerase activity"/>
    <property type="evidence" value="ECO:0007669"/>
    <property type="project" value="UniProtKB-KW"/>
</dbReference>
<keyword evidence="7" id="KW-0235">DNA replication</keyword>
<dbReference type="GO" id="GO:0003676">
    <property type="term" value="F:nucleic acid binding"/>
    <property type="evidence" value="ECO:0007669"/>
    <property type="project" value="InterPro"/>
</dbReference>
<keyword evidence="5" id="KW-0808">Transferase</keyword>
<dbReference type="GO" id="GO:0006260">
    <property type="term" value="P:DNA replication"/>
    <property type="evidence" value="ECO:0007669"/>
    <property type="project" value="UniProtKB-KW"/>
</dbReference>
<evidence type="ECO:0000256" key="6">
    <source>
        <dbReference type="ARBA" id="ARBA00022695"/>
    </source>
</evidence>
<dbReference type="Proteomes" id="UP000006190">
    <property type="component" value="Unassembled WGS sequence"/>
</dbReference>
<dbReference type="InterPro" id="IPR029460">
    <property type="entry name" value="DNAPol_HHH"/>
</dbReference>